<name>A0A7C9D593_OPUST</name>
<sequence length="148" mass="16797">MQFKLRRQHMPRGRDSNIEAIPAKDKVKKVHRTGHGPQGGPLGTSHHGLIEAKHNIQEHIEPTRDQNEGVITARRKTTQQPPIMQCKTQAKPMDNTKCNTVIYGHTKRRQKEIARHMGQFSNNGNMNGLPVNTNRGSCNRGNRRKPDD</sequence>
<accession>A0A7C9D593</accession>
<organism evidence="2">
    <name type="scientific">Opuntia streptacantha</name>
    <name type="common">Prickly pear cactus</name>
    <name type="synonym">Opuntia cardona</name>
    <dbReference type="NCBI Taxonomy" id="393608"/>
    <lineage>
        <taxon>Eukaryota</taxon>
        <taxon>Viridiplantae</taxon>
        <taxon>Streptophyta</taxon>
        <taxon>Embryophyta</taxon>
        <taxon>Tracheophyta</taxon>
        <taxon>Spermatophyta</taxon>
        <taxon>Magnoliopsida</taxon>
        <taxon>eudicotyledons</taxon>
        <taxon>Gunneridae</taxon>
        <taxon>Pentapetalae</taxon>
        <taxon>Caryophyllales</taxon>
        <taxon>Cactineae</taxon>
        <taxon>Cactaceae</taxon>
        <taxon>Opuntioideae</taxon>
        <taxon>Opuntia</taxon>
    </lineage>
</organism>
<evidence type="ECO:0000256" key="1">
    <source>
        <dbReference type="SAM" id="MobiDB-lite"/>
    </source>
</evidence>
<feature type="region of interest" description="Disordered" evidence="1">
    <location>
        <begin position="119"/>
        <end position="148"/>
    </location>
</feature>
<dbReference type="EMBL" id="GISG01071509">
    <property type="protein sequence ID" value="MBA4629988.1"/>
    <property type="molecule type" value="Transcribed_RNA"/>
</dbReference>
<protein>
    <submittedName>
        <fullName evidence="2">Uncharacterized protein</fullName>
    </submittedName>
</protein>
<proteinExistence type="predicted"/>
<feature type="compositionally biased region" description="Polar residues" evidence="1">
    <location>
        <begin position="119"/>
        <end position="140"/>
    </location>
</feature>
<feature type="region of interest" description="Disordered" evidence="1">
    <location>
        <begin position="26"/>
        <end position="47"/>
    </location>
</feature>
<dbReference type="AlphaFoldDB" id="A0A7C9D593"/>
<evidence type="ECO:0000313" key="2">
    <source>
        <dbReference type="EMBL" id="MBA4629988.1"/>
    </source>
</evidence>
<reference evidence="2" key="2">
    <citation type="submission" date="2020-07" db="EMBL/GenBank/DDBJ databases">
        <authorList>
            <person name="Vera ALvarez R."/>
            <person name="Arias-Moreno D.M."/>
            <person name="Jimenez-Jacinto V."/>
            <person name="Jimenez-Bremont J.F."/>
            <person name="Swaminathan K."/>
            <person name="Moose S.P."/>
            <person name="Guerrero-Gonzalez M.L."/>
            <person name="Marino-Ramirez L."/>
            <person name="Landsman D."/>
            <person name="Rodriguez-Kessler M."/>
            <person name="Delgado-Sanchez P."/>
        </authorList>
    </citation>
    <scope>NUCLEOTIDE SEQUENCE</scope>
    <source>
        <tissue evidence="2">Cladode</tissue>
    </source>
</reference>
<reference evidence="2" key="1">
    <citation type="journal article" date="2013" name="J. Plant Res.">
        <title>Effect of fungi and light on seed germination of three Opuntia species from semiarid lands of central Mexico.</title>
        <authorList>
            <person name="Delgado-Sanchez P."/>
            <person name="Jimenez-Bremont J.F."/>
            <person name="Guerrero-Gonzalez Mde L."/>
            <person name="Flores J."/>
        </authorList>
    </citation>
    <scope>NUCLEOTIDE SEQUENCE</scope>
    <source>
        <tissue evidence="2">Cladode</tissue>
    </source>
</reference>